<dbReference type="Proteomes" id="UP000325315">
    <property type="component" value="Unassembled WGS sequence"/>
</dbReference>
<sequence length="80" mass="9312">MIGFVNGLPLTPTKKDSIWVIVDRLTKSAHFLPVREDYSLQKLANEVIWGAHINYFGLRSPFYISILEEGARFFRNPLRF</sequence>
<dbReference type="AlphaFoldDB" id="A0A5B6WMV8"/>
<dbReference type="PANTHER" id="PTHR45835:SF99">
    <property type="entry name" value="CHROMO DOMAIN-CONTAINING PROTEIN-RELATED"/>
    <property type="match status" value="1"/>
</dbReference>
<dbReference type="OrthoDB" id="1623338at2759"/>
<name>A0A5B6WMV8_9ROSI</name>
<comment type="caution">
    <text evidence="1">The sequence shown here is derived from an EMBL/GenBank/DDBJ whole genome shotgun (WGS) entry which is preliminary data.</text>
</comment>
<accession>A0A5B6WMV8</accession>
<evidence type="ECO:0000313" key="2">
    <source>
        <dbReference type="Proteomes" id="UP000325315"/>
    </source>
</evidence>
<dbReference type="EMBL" id="SMMG02000002">
    <property type="protein sequence ID" value="KAA3483191.1"/>
    <property type="molecule type" value="Genomic_DNA"/>
</dbReference>
<gene>
    <name evidence="1" type="ORF">EPI10_005383</name>
</gene>
<reference evidence="2" key="1">
    <citation type="journal article" date="2019" name="Plant Biotechnol. J.">
        <title>Genome sequencing of the Australian wild diploid species Gossypium australe highlights disease resistance and delayed gland morphogenesis.</title>
        <authorList>
            <person name="Cai Y."/>
            <person name="Cai X."/>
            <person name="Wang Q."/>
            <person name="Wang P."/>
            <person name="Zhang Y."/>
            <person name="Cai C."/>
            <person name="Xu Y."/>
            <person name="Wang K."/>
            <person name="Zhou Z."/>
            <person name="Wang C."/>
            <person name="Geng S."/>
            <person name="Li B."/>
            <person name="Dong Q."/>
            <person name="Hou Y."/>
            <person name="Wang H."/>
            <person name="Ai P."/>
            <person name="Liu Z."/>
            <person name="Yi F."/>
            <person name="Sun M."/>
            <person name="An G."/>
            <person name="Cheng J."/>
            <person name="Zhang Y."/>
            <person name="Shi Q."/>
            <person name="Xie Y."/>
            <person name="Shi X."/>
            <person name="Chang Y."/>
            <person name="Huang F."/>
            <person name="Chen Y."/>
            <person name="Hong S."/>
            <person name="Mi L."/>
            <person name="Sun Q."/>
            <person name="Zhang L."/>
            <person name="Zhou B."/>
            <person name="Peng R."/>
            <person name="Zhang X."/>
            <person name="Liu F."/>
        </authorList>
    </citation>
    <scope>NUCLEOTIDE SEQUENCE [LARGE SCALE GENOMIC DNA]</scope>
    <source>
        <strain evidence="2">cv. PA1801</strain>
    </source>
</reference>
<evidence type="ECO:0000313" key="1">
    <source>
        <dbReference type="EMBL" id="KAA3483191.1"/>
    </source>
</evidence>
<organism evidence="1 2">
    <name type="scientific">Gossypium australe</name>
    <dbReference type="NCBI Taxonomy" id="47621"/>
    <lineage>
        <taxon>Eukaryota</taxon>
        <taxon>Viridiplantae</taxon>
        <taxon>Streptophyta</taxon>
        <taxon>Embryophyta</taxon>
        <taxon>Tracheophyta</taxon>
        <taxon>Spermatophyta</taxon>
        <taxon>Magnoliopsida</taxon>
        <taxon>eudicotyledons</taxon>
        <taxon>Gunneridae</taxon>
        <taxon>Pentapetalae</taxon>
        <taxon>rosids</taxon>
        <taxon>malvids</taxon>
        <taxon>Malvales</taxon>
        <taxon>Malvaceae</taxon>
        <taxon>Malvoideae</taxon>
        <taxon>Gossypium</taxon>
    </lineage>
</organism>
<protein>
    <submittedName>
        <fullName evidence="1">Integrase</fullName>
    </submittedName>
</protein>
<proteinExistence type="predicted"/>
<keyword evidence="2" id="KW-1185">Reference proteome</keyword>
<dbReference type="PANTHER" id="PTHR45835">
    <property type="entry name" value="YALI0A06105P"/>
    <property type="match status" value="1"/>
</dbReference>